<name>A0A6N8J0E5_9BURK</name>
<evidence type="ECO:0000313" key="3">
    <source>
        <dbReference type="Proteomes" id="UP000469385"/>
    </source>
</evidence>
<proteinExistence type="predicted"/>
<dbReference type="GO" id="GO:0008410">
    <property type="term" value="F:CoA-transferase activity"/>
    <property type="evidence" value="ECO:0007669"/>
    <property type="project" value="TreeGrafter"/>
</dbReference>
<evidence type="ECO:0000313" key="2">
    <source>
        <dbReference type="EMBL" id="MVQ32315.1"/>
    </source>
</evidence>
<organism evidence="2 3">
    <name type="scientific">Ramlibacter pinisoli</name>
    <dbReference type="NCBI Taxonomy" id="2682844"/>
    <lineage>
        <taxon>Bacteria</taxon>
        <taxon>Pseudomonadati</taxon>
        <taxon>Pseudomonadota</taxon>
        <taxon>Betaproteobacteria</taxon>
        <taxon>Burkholderiales</taxon>
        <taxon>Comamonadaceae</taxon>
        <taxon>Ramlibacter</taxon>
    </lineage>
</organism>
<gene>
    <name evidence="2" type="ORF">GON04_22860</name>
</gene>
<dbReference type="InterPro" id="IPR050483">
    <property type="entry name" value="CoA-transferase_III_domain"/>
</dbReference>
<evidence type="ECO:0000256" key="1">
    <source>
        <dbReference type="ARBA" id="ARBA00022679"/>
    </source>
</evidence>
<keyword evidence="3" id="KW-1185">Reference proteome</keyword>
<dbReference type="PANTHER" id="PTHR48207:SF3">
    <property type="entry name" value="SUCCINATE--HYDROXYMETHYLGLUTARATE COA-TRANSFERASE"/>
    <property type="match status" value="1"/>
</dbReference>
<dbReference type="Gene3D" id="3.30.1540.10">
    <property type="entry name" value="formyl-coa transferase, domain 3"/>
    <property type="match status" value="1"/>
</dbReference>
<dbReference type="Proteomes" id="UP000469385">
    <property type="component" value="Unassembled WGS sequence"/>
</dbReference>
<dbReference type="Gene3D" id="3.40.50.10540">
    <property type="entry name" value="Crotonobetainyl-coa:carnitine coa-transferase, domain 1"/>
    <property type="match status" value="1"/>
</dbReference>
<dbReference type="RefSeq" id="WP_157400284.1">
    <property type="nucleotide sequence ID" value="NZ_WSEL01000009.1"/>
</dbReference>
<comment type="caution">
    <text evidence="2">The sequence shown here is derived from an EMBL/GenBank/DDBJ whole genome shotgun (WGS) entry which is preliminary data.</text>
</comment>
<keyword evidence="1 2" id="KW-0808">Transferase</keyword>
<protein>
    <submittedName>
        <fullName evidence="2">CoA transferase</fullName>
    </submittedName>
</protein>
<dbReference type="AlphaFoldDB" id="A0A6N8J0E5"/>
<dbReference type="Pfam" id="PF02515">
    <property type="entry name" value="CoA_transf_3"/>
    <property type="match status" value="1"/>
</dbReference>
<sequence>MRTSTSASPLAALDGIRVIEIGTFISAPFAATLLADFGAEVIKLELPDGGDPMRTLGEYPPGGDSSYWWSAMGRNKRSVALDVRTPQGRDILGRLLEKADVLVENFRPGTLDRWGITREWLREKSPDLVIARISGYGQDGPWRDVPGFDRNAQAFSGLVYVTGEPDMPPQQAGLPVCDFNAGLWSAFGIVTALLGQLRHRQPGGNEIDLALYETMLPFLKDMPQRFRHQGRVTQRTGNTPDYVSPGGSYRTGSGEWIFISGTGDTVFRRLMHAVGRPDMAESEQFRQNKDRVAHRPLLDGAINQWLLARNTDDALAQLQAADVPAVKIQSIEDVMTHPQVLARGNFLDVPDHGEGDVCMPAPLPRMAGMPAAVRWPGEHLGESTRRVLREELGVGEEEFARLQALKVIGS</sequence>
<dbReference type="InterPro" id="IPR023606">
    <property type="entry name" value="CoA-Trfase_III_dom_1_sf"/>
</dbReference>
<reference evidence="2 3" key="1">
    <citation type="submission" date="2019-12" db="EMBL/GenBank/DDBJ databases">
        <authorList>
            <person name="Huq M.A."/>
        </authorList>
    </citation>
    <scope>NUCLEOTIDE SEQUENCE [LARGE SCALE GENOMIC DNA]</scope>
    <source>
        <strain evidence="2 3">MAH-25</strain>
    </source>
</reference>
<dbReference type="EMBL" id="WSEL01000009">
    <property type="protein sequence ID" value="MVQ32315.1"/>
    <property type="molecule type" value="Genomic_DNA"/>
</dbReference>
<accession>A0A6N8J0E5</accession>
<dbReference type="InterPro" id="IPR003673">
    <property type="entry name" value="CoA-Trfase_fam_III"/>
</dbReference>
<dbReference type="InterPro" id="IPR044855">
    <property type="entry name" value="CoA-Trfase_III_dom3_sf"/>
</dbReference>
<dbReference type="PANTHER" id="PTHR48207">
    <property type="entry name" value="SUCCINATE--HYDROXYMETHYLGLUTARATE COA-TRANSFERASE"/>
    <property type="match status" value="1"/>
</dbReference>
<dbReference type="SUPFAM" id="SSF89796">
    <property type="entry name" value="CoA-transferase family III (CaiB/BaiF)"/>
    <property type="match status" value="1"/>
</dbReference>